<keyword evidence="2" id="KW-0479">Metal-binding</keyword>
<sequence>MPDGDSVTAPAAITPTETITVQDRTVACDGGGGALGHPRVFLRIAGTEVMCPYCSRLYVLAPGAGGGDHH</sequence>
<dbReference type="OrthoDB" id="7391570at2"/>
<evidence type="ECO:0000259" key="1">
    <source>
        <dbReference type="Pfam" id="PF10276"/>
    </source>
</evidence>
<evidence type="ECO:0000313" key="2">
    <source>
        <dbReference type="EMBL" id="KAA5610323.1"/>
    </source>
</evidence>
<dbReference type="Gene3D" id="2.60.260.40">
    <property type="entry name" value="q5lls5 like domains"/>
    <property type="match status" value="1"/>
</dbReference>
<name>A0A5M6IPW1_9PROT</name>
<dbReference type="EMBL" id="VWPK01000034">
    <property type="protein sequence ID" value="KAA5610323.1"/>
    <property type="molecule type" value="Genomic_DNA"/>
</dbReference>
<comment type="caution">
    <text evidence="2">The sequence shown here is derived from an EMBL/GenBank/DDBJ whole genome shotgun (WGS) entry which is preliminary data.</text>
</comment>
<keyword evidence="2" id="KW-0863">Zinc-finger</keyword>
<dbReference type="Pfam" id="PF10276">
    <property type="entry name" value="zf-CHCC"/>
    <property type="match status" value="1"/>
</dbReference>
<dbReference type="RefSeq" id="WP_150042569.1">
    <property type="nucleotide sequence ID" value="NZ_OW485601.1"/>
</dbReference>
<keyword evidence="3" id="KW-1185">Reference proteome</keyword>
<dbReference type="GO" id="GO:0008270">
    <property type="term" value="F:zinc ion binding"/>
    <property type="evidence" value="ECO:0007669"/>
    <property type="project" value="UniProtKB-KW"/>
</dbReference>
<protein>
    <submittedName>
        <fullName evidence="2">Zinc-finger domain-containing protein</fullName>
    </submittedName>
</protein>
<evidence type="ECO:0000313" key="3">
    <source>
        <dbReference type="Proteomes" id="UP000325255"/>
    </source>
</evidence>
<proteinExistence type="predicted"/>
<feature type="domain" description="Zinc finger CHCC-type" evidence="1">
    <location>
        <begin position="24"/>
        <end position="58"/>
    </location>
</feature>
<keyword evidence="2" id="KW-0862">Zinc</keyword>
<accession>A0A5M6IPW1</accession>
<gene>
    <name evidence="2" type="ORF">F1189_19620</name>
</gene>
<dbReference type="InterPro" id="IPR019401">
    <property type="entry name" value="Znf_CHCC"/>
</dbReference>
<dbReference type="Proteomes" id="UP000325255">
    <property type="component" value="Unassembled WGS sequence"/>
</dbReference>
<organism evidence="2 3">
    <name type="scientific">Rhodovastum atsumiense</name>
    <dbReference type="NCBI Taxonomy" id="504468"/>
    <lineage>
        <taxon>Bacteria</taxon>
        <taxon>Pseudomonadati</taxon>
        <taxon>Pseudomonadota</taxon>
        <taxon>Alphaproteobacteria</taxon>
        <taxon>Acetobacterales</taxon>
        <taxon>Acetobacteraceae</taxon>
        <taxon>Rhodovastum</taxon>
    </lineage>
</organism>
<reference evidence="2 3" key="1">
    <citation type="submission" date="2019-09" db="EMBL/GenBank/DDBJ databases">
        <title>Genome sequence of Rhodovastum atsumiense, a diverse member of the Acetobacteraceae family of non-sulfur purple photosynthetic bacteria.</title>
        <authorList>
            <person name="Meyer T."/>
            <person name="Kyndt J."/>
        </authorList>
    </citation>
    <scope>NUCLEOTIDE SEQUENCE [LARGE SCALE GENOMIC DNA]</scope>
    <source>
        <strain evidence="2 3">DSM 21279</strain>
    </source>
</reference>
<dbReference type="AlphaFoldDB" id="A0A5M6IPW1"/>